<dbReference type="InterPro" id="IPR010998">
    <property type="entry name" value="Integrase_recombinase_N"/>
</dbReference>
<organism evidence="8 9">
    <name type="scientific">Azospirillum oleiclasticum</name>
    <dbReference type="NCBI Taxonomy" id="2735135"/>
    <lineage>
        <taxon>Bacteria</taxon>
        <taxon>Pseudomonadati</taxon>
        <taxon>Pseudomonadota</taxon>
        <taxon>Alphaproteobacteria</taxon>
        <taxon>Rhodospirillales</taxon>
        <taxon>Azospirillaceae</taxon>
        <taxon>Azospirillum</taxon>
    </lineage>
</organism>
<dbReference type="SUPFAM" id="SSF56349">
    <property type="entry name" value="DNA breaking-rejoining enzymes"/>
    <property type="match status" value="1"/>
</dbReference>
<dbReference type="PROSITE" id="PS51898">
    <property type="entry name" value="TYR_RECOMBINASE"/>
    <property type="match status" value="1"/>
</dbReference>
<dbReference type="InterPro" id="IPR044068">
    <property type="entry name" value="CB"/>
</dbReference>
<evidence type="ECO:0000256" key="3">
    <source>
        <dbReference type="ARBA" id="ARBA00023125"/>
    </source>
</evidence>
<dbReference type="InterPro" id="IPR011010">
    <property type="entry name" value="DNA_brk_join_enz"/>
</dbReference>
<evidence type="ECO:0000259" key="7">
    <source>
        <dbReference type="PROSITE" id="PS51900"/>
    </source>
</evidence>
<dbReference type="InterPro" id="IPR013762">
    <property type="entry name" value="Integrase-like_cat_sf"/>
</dbReference>
<keyword evidence="4" id="KW-0233">DNA recombination</keyword>
<feature type="domain" description="Core-binding (CB)" evidence="7">
    <location>
        <begin position="173"/>
        <end position="259"/>
    </location>
</feature>
<evidence type="ECO:0000313" key="8">
    <source>
        <dbReference type="EMBL" id="NYZ20449.1"/>
    </source>
</evidence>
<evidence type="ECO:0000313" key="9">
    <source>
        <dbReference type="Proteomes" id="UP000584642"/>
    </source>
</evidence>
<evidence type="ECO:0000256" key="2">
    <source>
        <dbReference type="ARBA" id="ARBA00022908"/>
    </source>
</evidence>
<evidence type="ECO:0000256" key="5">
    <source>
        <dbReference type="PROSITE-ProRule" id="PRU01248"/>
    </source>
</evidence>
<dbReference type="InterPro" id="IPR050090">
    <property type="entry name" value="Tyrosine_recombinase_XerCD"/>
</dbReference>
<dbReference type="Gene3D" id="1.10.150.130">
    <property type="match status" value="1"/>
</dbReference>
<accession>A0ABX2TBP2</accession>
<evidence type="ECO:0000256" key="4">
    <source>
        <dbReference type="ARBA" id="ARBA00023172"/>
    </source>
</evidence>
<dbReference type="PANTHER" id="PTHR30349:SF41">
    <property type="entry name" value="INTEGRASE_RECOMBINASE PROTEIN MJ0367-RELATED"/>
    <property type="match status" value="1"/>
</dbReference>
<sequence length="498" mass="55416">MQSHFGGRSHLERALGTSDVVAARRARNRLLPEWEAAFAEARTLPTPDAYRPVLERYGLTGPATPDSIRRLREALSLESQIAADADTAYEERLERERASARAWVDGLSDGEVEALRTRALYAHRLPALLPGQPKRPIAALASGAVVAPDEVITDLDRVEGRVVPASPSASVGVTITDAHALYLAETPDLSPRTRREWETAVKEFTELHGDMQVKDITKAAMIAYKDSLRSHVTAKGTPRSPATVNKLLSAIRSILEVSINHGHLAEPNPAAKLTIRIKDKGGVGRKRMPLLISEIEAVQVSREDRDYWLWWLLVYTGARLGEIAQMRKADVAVRGGVPCILIHDDGGRRVKNGGSVRAVPLHRDIRADFIAWVQSRPDGPLWPRYWREVDGVMAPHTDPASKRWNRTLLLAGAHGDRKCVHSIRHAFKDWLRVNTRDEEMRDAIMGHSGGGIGRDYGSGHFVQKLQREIDKIDLGQIKRLQEADLSEWQREVDDHGAD</sequence>
<name>A0ABX2TBP2_9PROT</name>
<keyword evidence="9" id="KW-1185">Reference proteome</keyword>
<dbReference type="Gene3D" id="1.10.443.10">
    <property type="entry name" value="Intergrase catalytic core"/>
    <property type="match status" value="1"/>
</dbReference>
<dbReference type="EMBL" id="JABFDB010000008">
    <property type="protein sequence ID" value="NYZ20449.1"/>
    <property type="molecule type" value="Genomic_DNA"/>
</dbReference>
<dbReference type="Pfam" id="PF00589">
    <property type="entry name" value="Phage_integrase"/>
    <property type="match status" value="1"/>
</dbReference>
<reference evidence="8 9" key="1">
    <citation type="submission" date="2020-05" db="EMBL/GenBank/DDBJ databases">
        <title>Azospirillum oleiclasticum sp. nov, a nitrogen-fixing and heavy crude oil-emulsifying bacterium isolated from the crude oil of Yumen Oilfield.</title>
        <authorList>
            <person name="Wu D."/>
            <person name="Cai M."/>
            <person name="Zhang X."/>
        </authorList>
    </citation>
    <scope>NUCLEOTIDE SEQUENCE [LARGE SCALE GENOMIC DNA]</scope>
    <source>
        <strain evidence="8 9">ROY-1-1-2</strain>
    </source>
</reference>
<keyword evidence="3 5" id="KW-0238">DNA-binding</keyword>
<dbReference type="PROSITE" id="PS51900">
    <property type="entry name" value="CB"/>
    <property type="match status" value="1"/>
</dbReference>
<dbReference type="PANTHER" id="PTHR30349">
    <property type="entry name" value="PHAGE INTEGRASE-RELATED"/>
    <property type="match status" value="1"/>
</dbReference>
<protein>
    <submittedName>
        <fullName evidence="8">Tyrosine-type recombinase/integrase</fullName>
    </submittedName>
</protein>
<evidence type="ECO:0000256" key="1">
    <source>
        <dbReference type="ARBA" id="ARBA00008857"/>
    </source>
</evidence>
<dbReference type="InterPro" id="IPR002104">
    <property type="entry name" value="Integrase_catalytic"/>
</dbReference>
<feature type="domain" description="Tyr recombinase" evidence="6">
    <location>
        <begin position="287"/>
        <end position="471"/>
    </location>
</feature>
<comment type="caution">
    <text evidence="8">The sequence shown here is derived from an EMBL/GenBank/DDBJ whole genome shotgun (WGS) entry which is preliminary data.</text>
</comment>
<keyword evidence="2" id="KW-0229">DNA integration</keyword>
<gene>
    <name evidence="8" type="ORF">HND93_12060</name>
</gene>
<comment type="similarity">
    <text evidence="1">Belongs to the 'phage' integrase family.</text>
</comment>
<dbReference type="Proteomes" id="UP000584642">
    <property type="component" value="Unassembled WGS sequence"/>
</dbReference>
<evidence type="ECO:0000259" key="6">
    <source>
        <dbReference type="PROSITE" id="PS51898"/>
    </source>
</evidence>
<proteinExistence type="inferred from homology"/>